<evidence type="ECO:0000313" key="6">
    <source>
        <dbReference type="Proteomes" id="UP001209878"/>
    </source>
</evidence>
<dbReference type="Pfam" id="PF00704">
    <property type="entry name" value="Glyco_hydro_18"/>
    <property type="match status" value="1"/>
</dbReference>
<keyword evidence="6" id="KW-1185">Reference proteome</keyword>
<dbReference type="GO" id="GO:0006032">
    <property type="term" value="P:chitin catabolic process"/>
    <property type="evidence" value="ECO:0007669"/>
    <property type="project" value="TreeGrafter"/>
</dbReference>
<dbReference type="PANTHER" id="PTHR11177">
    <property type="entry name" value="CHITINASE"/>
    <property type="match status" value="1"/>
</dbReference>
<evidence type="ECO:0000256" key="2">
    <source>
        <dbReference type="ARBA" id="ARBA00023157"/>
    </source>
</evidence>
<protein>
    <recommendedName>
        <fullName evidence="4">GH18 domain-containing protein</fullName>
    </recommendedName>
</protein>
<dbReference type="FunFam" id="3.20.20.80:FF:000007">
    <property type="entry name" value="Acidic mammalian chitinase"/>
    <property type="match status" value="1"/>
</dbReference>
<dbReference type="EMBL" id="JAODUO010000553">
    <property type="protein sequence ID" value="KAK2178218.1"/>
    <property type="molecule type" value="Genomic_DNA"/>
</dbReference>
<dbReference type="InterPro" id="IPR001223">
    <property type="entry name" value="Glyco_hydro18_cat"/>
</dbReference>
<dbReference type="SMART" id="SM00636">
    <property type="entry name" value="Glyco_18"/>
    <property type="match status" value="1"/>
</dbReference>
<feature type="chain" id="PRO_5042069896" description="GH18 domain-containing protein" evidence="3">
    <location>
        <begin position="21"/>
        <end position="395"/>
    </location>
</feature>
<dbReference type="InterPro" id="IPR050314">
    <property type="entry name" value="Glycosyl_Hydrlase_18"/>
</dbReference>
<accession>A0AAD9KV31</accession>
<evidence type="ECO:0000256" key="1">
    <source>
        <dbReference type="ARBA" id="ARBA00022729"/>
    </source>
</evidence>
<comment type="caution">
    <text evidence="5">The sequence shown here is derived from an EMBL/GenBank/DDBJ whole genome shotgun (WGS) entry which is preliminary data.</text>
</comment>
<dbReference type="PANTHER" id="PTHR11177:SF317">
    <property type="entry name" value="CHITINASE 12-RELATED"/>
    <property type="match status" value="1"/>
</dbReference>
<dbReference type="GO" id="GO:0008061">
    <property type="term" value="F:chitin binding"/>
    <property type="evidence" value="ECO:0007669"/>
    <property type="project" value="InterPro"/>
</dbReference>
<dbReference type="SUPFAM" id="SSF51445">
    <property type="entry name" value="(Trans)glycosidases"/>
    <property type="match status" value="1"/>
</dbReference>
<dbReference type="Gene3D" id="3.10.50.10">
    <property type="match status" value="1"/>
</dbReference>
<dbReference type="Gene3D" id="3.20.20.80">
    <property type="entry name" value="Glycosidases"/>
    <property type="match status" value="1"/>
</dbReference>
<gene>
    <name evidence="5" type="ORF">NP493_553g02028</name>
</gene>
<feature type="signal peptide" evidence="3">
    <location>
        <begin position="1"/>
        <end position="20"/>
    </location>
</feature>
<dbReference type="CDD" id="cd02872">
    <property type="entry name" value="GH18_chitolectin_chitotriosidase"/>
    <property type="match status" value="1"/>
</dbReference>
<keyword evidence="1 3" id="KW-0732">Signal</keyword>
<evidence type="ECO:0000259" key="4">
    <source>
        <dbReference type="PROSITE" id="PS51910"/>
    </source>
</evidence>
<dbReference type="FunFam" id="3.10.50.10:FF:000001">
    <property type="entry name" value="Chitinase 3-like 1"/>
    <property type="match status" value="1"/>
</dbReference>
<dbReference type="GO" id="GO:0005576">
    <property type="term" value="C:extracellular region"/>
    <property type="evidence" value="ECO:0007669"/>
    <property type="project" value="TreeGrafter"/>
</dbReference>
<keyword evidence="2" id="KW-1015">Disulfide bond</keyword>
<dbReference type="InterPro" id="IPR017853">
    <property type="entry name" value="GH"/>
</dbReference>
<proteinExistence type="predicted"/>
<dbReference type="InterPro" id="IPR029070">
    <property type="entry name" value="Chitinase_insertion_sf"/>
</dbReference>
<dbReference type="AlphaFoldDB" id="A0AAD9KV31"/>
<evidence type="ECO:0000256" key="3">
    <source>
        <dbReference type="SAM" id="SignalP"/>
    </source>
</evidence>
<name>A0AAD9KV31_RIDPI</name>
<dbReference type="GO" id="GO:0004568">
    <property type="term" value="F:chitinase activity"/>
    <property type="evidence" value="ECO:0007669"/>
    <property type="project" value="TreeGrafter"/>
</dbReference>
<organism evidence="5 6">
    <name type="scientific">Ridgeia piscesae</name>
    <name type="common">Tubeworm</name>
    <dbReference type="NCBI Taxonomy" id="27915"/>
    <lineage>
        <taxon>Eukaryota</taxon>
        <taxon>Metazoa</taxon>
        <taxon>Spiralia</taxon>
        <taxon>Lophotrochozoa</taxon>
        <taxon>Annelida</taxon>
        <taxon>Polychaeta</taxon>
        <taxon>Sedentaria</taxon>
        <taxon>Canalipalpata</taxon>
        <taxon>Sabellida</taxon>
        <taxon>Siboglinidae</taxon>
        <taxon>Ridgeia</taxon>
    </lineage>
</organism>
<dbReference type="PROSITE" id="PS51910">
    <property type="entry name" value="GH18_2"/>
    <property type="match status" value="1"/>
</dbReference>
<sequence length="395" mass="44330">MTLAFTTLFLSSFLVILANGSQYRRVCYYTTWAQYRDRAARFLPEDIDPALCSHVVYAFASLTGNRLTMNEWNDKSMYVRVNKLKQTNPALKTSLAVGGWSFGTSRMTAMLATQANRAEFVSTSILFLRKHNFDGLELHFEYPGSRGSPEDDKHRFTLLCQELRKAFDNDAARYGKPVLLLSAAVSAGKETIDDGYEVAEIAAVLDWIGLLSFDMHGHWEKSTGHNSPLFPRDRETHVQRYLNVQWAANYWVANGCPPSKLVVGMAMYGRGYKLANPSIHGMGAPAQGPSSRGRHTEEDGFLAYYEVCSMFLTSGGTREFDHEHQVPYVYKGDQWVSYDDVDSLTIKKYSYVAFGHNHDLSEAVEPSIAGAAGPPGWRFAQPVRQVRQRILSSAT</sequence>
<feature type="domain" description="GH18" evidence="4">
    <location>
        <begin position="23"/>
        <end position="393"/>
    </location>
</feature>
<dbReference type="SUPFAM" id="SSF54556">
    <property type="entry name" value="Chitinase insertion domain"/>
    <property type="match status" value="1"/>
</dbReference>
<dbReference type="GO" id="GO:0005975">
    <property type="term" value="P:carbohydrate metabolic process"/>
    <property type="evidence" value="ECO:0007669"/>
    <property type="project" value="InterPro"/>
</dbReference>
<reference evidence="5" key="1">
    <citation type="journal article" date="2023" name="Mol. Biol. Evol.">
        <title>Third-Generation Sequencing Reveals the Adaptive Role of the Epigenome in Three Deep-Sea Polychaetes.</title>
        <authorList>
            <person name="Perez M."/>
            <person name="Aroh O."/>
            <person name="Sun Y."/>
            <person name="Lan Y."/>
            <person name="Juniper S.K."/>
            <person name="Young C.R."/>
            <person name="Angers B."/>
            <person name="Qian P.Y."/>
        </authorList>
    </citation>
    <scope>NUCLEOTIDE SEQUENCE</scope>
    <source>
        <strain evidence="5">R07B-5</strain>
    </source>
</reference>
<evidence type="ECO:0000313" key="5">
    <source>
        <dbReference type="EMBL" id="KAK2178218.1"/>
    </source>
</evidence>
<dbReference type="Proteomes" id="UP001209878">
    <property type="component" value="Unassembled WGS sequence"/>
</dbReference>
<dbReference type="InterPro" id="IPR011583">
    <property type="entry name" value="Chitinase_II/V-like_cat"/>
</dbReference>